<reference evidence="3" key="1">
    <citation type="submission" date="2017-09" db="EMBL/GenBank/DDBJ databases">
        <title>FDA dAtabase for Regulatory Grade micrObial Sequences (FDA-ARGOS): Supporting development and validation of Infectious Disease Dx tests.</title>
        <authorList>
            <person name="Minogue T."/>
            <person name="Wolcott M."/>
            <person name="Wasieloski L."/>
            <person name="Aguilar W."/>
            <person name="Moore D."/>
            <person name="Tallon L.J."/>
            <person name="Sadzewicz L."/>
            <person name="Ott S."/>
            <person name="Zhao X."/>
            <person name="Nagaraj S."/>
            <person name="Vavikolanu K."/>
            <person name="Aluvathingal J."/>
            <person name="Nadendla S."/>
            <person name="Sichtig H."/>
        </authorList>
    </citation>
    <scope>NUCLEOTIDE SEQUENCE [LARGE SCALE GENOMIC DNA]</scope>
    <source>
        <strain evidence="3">FDAARGOS_388</strain>
    </source>
</reference>
<sequence length="75" mass="8901">MKKTRVFKPVRVERKPSSRWLARPSVEREKWWRFAEDSFARVKALHERPYPEGAEPNAFNAFGQPVNERTDTKEA</sequence>
<dbReference type="EMBL" id="CP023518">
    <property type="protein sequence ID" value="ATF78972.1"/>
    <property type="molecule type" value="Genomic_DNA"/>
</dbReference>
<protein>
    <submittedName>
        <fullName evidence="2">Uncharacterized protein</fullName>
    </submittedName>
</protein>
<proteinExistence type="predicted"/>
<dbReference type="Proteomes" id="UP000218103">
    <property type="component" value="Chromosome 1"/>
</dbReference>
<accession>A0ABN5CY33</accession>
<evidence type="ECO:0000313" key="3">
    <source>
        <dbReference type="Proteomes" id="UP000218103"/>
    </source>
</evidence>
<evidence type="ECO:0000313" key="2">
    <source>
        <dbReference type="EMBL" id="ATF78972.1"/>
    </source>
</evidence>
<gene>
    <name evidence="2" type="ORF">CO711_17145</name>
</gene>
<feature type="region of interest" description="Disordered" evidence="1">
    <location>
        <begin position="50"/>
        <end position="75"/>
    </location>
</feature>
<dbReference type="RefSeq" id="WP_027787546.1">
    <property type="nucleotide sequence ID" value="NZ_BCNU01000004.1"/>
</dbReference>
<keyword evidence="3" id="KW-1185">Reference proteome</keyword>
<name>A0ABN5CY33_BURCE</name>
<organism evidence="2 3">
    <name type="scientific">Burkholderia cepacia</name>
    <name type="common">Pseudomonas cepacia</name>
    <dbReference type="NCBI Taxonomy" id="292"/>
    <lineage>
        <taxon>Bacteria</taxon>
        <taxon>Pseudomonadati</taxon>
        <taxon>Pseudomonadota</taxon>
        <taxon>Betaproteobacteria</taxon>
        <taxon>Burkholderiales</taxon>
        <taxon>Burkholderiaceae</taxon>
        <taxon>Burkholderia</taxon>
        <taxon>Burkholderia cepacia complex</taxon>
    </lineage>
</organism>
<evidence type="ECO:0000256" key="1">
    <source>
        <dbReference type="SAM" id="MobiDB-lite"/>
    </source>
</evidence>